<dbReference type="OrthoDB" id="4304at2"/>
<reference evidence="3" key="1">
    <citation type="submission" date="2016-10" db="EMBL/GenBank/DDBJ databases">
        <authorList>
            <person name="Varghese N."/>
            <person name="Submissions S."/>
        </authorList>
    </citation>
    <scope>NUCLEOTIDE SEQUENCE [LARGE SCALE GENOMIC DNA]</scope>
    <source>
        <strain evidence="3">DSM 22530</strain>
    </source>
</reference>
<keyword evidence="1" id="KW-0812">Transmembrane</keyword>
<keyword evidence="1" id="KW-0472">Membrane</keyword>
<name>A0A1I1UAS5_9BACI</name>
<dbReference type="Pfam" id="PF08905">
    <property type="entry name" value="DUF1850"/>
    <property type="match status" value="1"/>
</dbReference>
<evidence type="ECO:0000313" key="2">
    <source>
        <dbReference type="EMBL" id="SFD65863.1"/>
    </source>
</evidence>
<evidence type="ECO:0000313" key="3">
    <source>
        <dbReference type="Proteomes" id="UP000199474"/>
    </source>
</evidence>
<feature type="transmembrane region" description="Helical" evidence="1">
    <location>
        <begin position="16"/>
        <end position="33"/>
    </location>
</feature>
<accession>A0A1I1UAS5</accession>
<protein>
    <recommendedName>
        <fullName evidence="4">DUF1850 domain-containing protein</fullName>
    </recommendedName>
</protein>
<sequence length="175" mass="20101">MTASSGKRQSLYKRRLAVLLISFIIFAGIYLFTNDVYVMYAMADNGDVLIAERINADTTFSSRYLHSVAKCPIIEKYEVNKAYEMVLMESWNCSFGAGIETNPPPGATDRMEDGYYVIDDIEKTFQEILFHPVSIAEQKLTIDGRTWNISQKPFEGRTFSLVIEQENWFSFLSRM</sequence>
<dbReference type="AlphaFoldDB" id="A0A1I1UAS5"/>
<proteinExistence type="predicted"/>
<dbReference type="EMBL" id="FOMR01000003">
    <property type="protein sequence ID" value="SFD65863.1"/>
    <property type="molecule type" value="Genomic_DNA"/>
</dbReference>
<dbReference type="RefSeq" id="WP_090082181.1">
    <property type="nucleotide sequence ID" value="NZ_FOMR01000003.1"/>
</dbReference>
<dbReference type="InterPro" id="IPR015001">
    <property type="entry name" value="DUF1850"/>
</dbReference>
<evidence type="ECO:0008006" key="4">
    <source>
        <dbReference type="Google" id="ProtNLM"/>
    </source>
</evidence>
<keyword evidence="3" id="KW-1185">Reference proteome</keyword>
<keyword evidence="1" id="KW-1133">Transmembrane helix</keyword>
<dbReference type="Proteomes" id="UP000199474">
    <property type="component" value="Unassembled WGS sequence"/>
</dbReference>
<dbReference type="STRING" id="640948.SAMN05216238_10325"/>
<organism evidence="2 3">
    <name type="scientific">Lentibacillus persicus</name>
    <dbReference type="NCBI Taxonomy" id="640948"/>
    <lineage>
        <taxon>Bacteria</taxon>
        <taxon>Bacillati</taxon>
        <taxon>Bacillota</taxon>
        <taxon>Bacilli</taxon>
        <taxon>Bacillales</taxon>
        <taxon>Bacillaceae</taxon>
        <taxon>Lentibacillus</taxon>
    </lineage>
</organism>
<gene>
    <name evidence="2" type="ORF">SAMN05216238_10325</name>
</gene>
<evidence type="ECO:0000256" key="1">
    <source>
        <dbReference type="SAM" id="Phobius"/>
    </source>
</evidence>